<evidence type="ECO:0000256" key="8">
    <source>
        <dbReference type="ARBA" id="ARBA00022691"/>
    </source>
</evidence>
<evidence type="ECO:0000313" key="13">
    <source>
        <dbReference type="Proteomes" id="UP000605099"/>
    </source>
</evidence>
<keyword evidence="7" id="KW-0808">Transferase</keyword>
<organism evidence="12 13">
    <name type="scientific">Novosphingobium indicum</name>
    <dbReference type="NCBI Taxonomy" id="462949"/>
    <lineage>
        <taxon>Bacteria</taxon>
        <taxon>Pseudomonadati</taxon>
        <taxon>Pseudomonadota</taxon>
        <taxon>Alphaproteobacteria</taxon>
        <taxon>Sphingomonadales</taxon>
        <taxon>Sphingomonadaceae</taxon>
        <taxon>Novosphingobium</taxon>
    </lineage>
</organism>
<protein>
    <recommendedName>
        <fullName evidence="4">Protein-L-isoaspartate O-methyltransferase</fullName>
        <ecNumber evidence="3">2.1.1.77</ecNumber>
    </recommendedName>
    <alternativeName>
        <fullName evidence="11">L-isoaspartyl protein carboxyl methyltransferase</fullName>
    </alternativeName>
    <alternativeName>
        <fullName evidence="9">Protein L-isoaspartyl methyltransferase</fullName>
    </alternativeName>
    <alternativeName>
        <fullName evidence="10">Protein-beta-aspartate methyltransferase</fullName>
    </alternativeName>
</protein>
<dbReference type="Gene3D" id="3.40.50.150">
    <property type="entry name" value="Vaccinia Virus protein VP39"/>
    <property type="match status" value="1"/>
</dbReference>
<evidence type="ECO:0000256" key="9">
    <source>
        <dbReference type="ARBA" id="ARBA00030757"/>
    </source>
</evidence>
<dbReference type="Pfam" id="PF01135">
    <property type="entry name" value="PCMT"/>
    <property type="match status" value="1"/>
</dbReference>
<comment type="subcellular location">
    <subcellularLocation>
        <location evidence="1">Cytoplasm</location>
    </subcellularLocation>
</comment>
<evidence type="ECO:0000256" key="1">
    <source>
        <dbReference type="ARBA" id="ARBA00004496"/>
    </source>
</evidence>
<dbReference type="SUPFAM" id="SSF53335">
    <property type="entry name" value="S-adenosyl-L-methionine-dependent methyltransferases"/>
    <property type="match status" value="1"/>
</dbReference>
<evidence type="ECO:0000256" key="3">
    <source>
        <dbReference type="ARBA" id="ARBA00011890"/>
    </source>
</evidence>
<comment type="caution">
    <text evidence="12">The sequence shown here is derived from an EMBL/GenBank/DDBJ whole genome shotgun (WGS) entry which is preliminary data.</text>
</comment>
<dbReference type="InterPro" id="IPR000682">
    <property type="entry name" value="PCMT"/>
</dbReference>
<name>A0ABQ2J8Z4_9SPHN</name>
<evidence type="ECO:0000256" key="11">
    <source>
        <dbReference type="ARBA" id="ARBA00031350"/>
    </source>
</evidence>
<keyword evidence="5" id="KW-0963">Cytoplasm</keyword>
<evidence type="ECO:0000256" key="6">
    <source>
        <dbReference type="ARBA" id="ARBA00022603"/>
    </source>
</evidence>
<reference evidence="13" key="1">
    <citation type="journal article" date="2019" name="Int. J. Syst. Evol. Microbiol.">
        <title>The Global Catalogue of Microorganisms (GCM) 10K type strain sequencing project: providing services to taxonomists for standard genome sequencing and annotation.</title>
        <authorList>
            <consortium name="The Broad Institute Genomics Platform"/>
            <consortium name="The Broad Institute Genome Sequencing Center for Infectious Disease"/>
            <person name="Wu L."/>
            <person name="Ma J."/>
        </authorList>
    </citation>
    <scope>NUCLEOTIDE SEQUENCE [LARGE SCALE GENOMIC DNA]</scope>
    <source>
        <strain evidence="13">CGMCC 1.6784</strain>
    </source>
</reference>
<evidence type="ECO:0000256" key="4">
    <source>
        <dbReference type="ARBA" id="ARBA00013346"/>
    </source>
</evidence>
<evidence type="ECO:0000256" key="5">
    <source>
        <dbReference type="ARBA" id="ARBA00022490"/>
    </source>
</evidence>
<keyword evidence="6" id="KW-0489">Methyltransferase</keyword>
<dbReference type="Proteomes" id="UP000605099">
    <property type="component" value="Unassembled WGS sequence"/>
</dbReference>
<comment type="similarity">
    <text evidence="2">Belongs to the methyltransferase superfamily. L-isoaspartyl/D-aspartyl protein methyltransferase family.</text>
</comment>
<dbReference type="EC" id="2.1.1.77" evidence="3"/>
<evidence type="ECO:0000256" key="7">
    <source>
        <dbReference type="ARBA" id="ARBA00022679"/>
    </source>
</evidence>
<accession>A0ABQ2J8Z4</accession>
<dbReference type="PANTHER" id="PTHR11579">
    <property type="entry name" value="PROTEIN-L-ISOASPARTATE O-METHYLTRANSFERASE"/>
    <property type="match status" value="1"/>
</dbReference>
<gene>
    <name evidence="12" type="ORF">GCM10011349_02050</name>
</gene>
<dbReference type="RefSeq" id="WP_188817351.1">
    <property type="nucleotide sequence ID" value="NZ_BMLK01000001.1"/>
</dbReference>
<proteinExistence type="inferred from homology"/>
<dbReference type="EMBL" id="BMLK01000001">
    <property type="protein sequence ID" value="GGN40815.1"/>
    <property type="molecule type" value="Genomic_DNA"/>
</dbReference>
<dbReference type="InterPro" id="IPR029063">
    <property type="entry name" value="SAM-dependent_MTases_sf"/>
</dbReference>
<sequence>MTLTEDRSAPEAEQTAAAKSAARHAMIVSQLRTSGVNEPWVLSAMAHVAREDYVPETLRDAAYIDRAIPLGNGRFLAAPLVHGKMLAEAAPTKTDRVLLVGDAEGYLAALLRPLVGTLDAVDPSAVSSLSGEGVYSLIIVDGAVEEFPEVLGRQLAEGGRIVTGLVVRGVSRLATGCKAAGSVSLLPLAELGIPALPEFAAPKRWSF</sequence>
<keyword evidence="13" id="KW-1185">Reference proteome</keyword>
<keyword evidence="8" id="KW-0949">S-adenosyl-L-methionine</keyword>
<evidence type="ECO:0000313" key="12">
    <source>
        <dbReference type="EMBL" id="GGN40815.1"/>
    </source>
</evidence>
<evidence type="ECO:0000256" key="10">
    <source>
        <dbReference type="ARBA" id="ARBA00031323"/>
    </source>
</evidence>
<evidence type="ECO:0000256" key="2">
    <source>
        <dbReference type="ARBA" id="ARBA00005369"/>
    </source>
</evidence>
<dbReference type="PANTHER" id="PTHR11579:SF0">
    <property type="entry name" value="PROTEIN-L-ISOASPARTATE(D-ASPARTATE) O-METHYLTRANSFERASE"/>
    <property type="match status" value="1"/>
</dbReference>